<feature type="region of interest" description="Disordered" evidence="3">
    <location>
        <begin position="51"/>
        <end position="83"/>
    </location>
</feature>
<gene>
    <name evidence="4" type="ORF">ABID43_002784</name>
</gene>
<dbReference type="EMBL" id="JBEPMM010000007">
    <property type="protein sequence ID" value="MET3693237.1"/>
    <property type="molecule type" value="Genomic_DNA"/>
</dbReference>
<evidence type="ECO:0000256" key="2">
    <source>
        <dbReference type="RuleBase" id="RU363072"/>
    </source>
</evidence>
<dbReference type="Gene3D" id="2.40.160.180">
    <property type="entry name" value="Carbohydrate-selective porin OprB"/>
    <property type="match status" value="1"/>
</dbReference>
<keyword evidence="5" id="KW-1185">Reference proteome</keyword>
<comment type="caution">
    <text evidence="4">The sequence shown here is derived from an EMBL/GenBank/DDBJ whole genome shotgun (WGS) entry which is preliminary data.</text>
</comment>
<dbReference type="InterPro" id="IPR038673">
    <property type="entry name" value="OprB_sf"/>
</dbReference>
<evidence type="ECO:0000256" key="1">
    <source>
        <dbReference type="ARBA" id="ARBA00008769"/>
    </source>
</evidence>
<dbReference type="InterPro" id="IPR052932">
    <property type="entry name" value="OprB_Porin"/>
</dbReference>
<evidence type="ECO:0000313" key="4">
    <source>
        <dbReference type="EMBL" id="MET3693237.1"/>
    </source>
</evidence>
<comment type="similarity">
    <text evidence="1 2">Belongs to the OprB family.</text>
</comment>
<evidence type="ECO:0000256" key="3">
    <source>
        <dbReference type="SAM" id="MobiDB-lite"/>
    </source>
</evidence>
<reference evidence="4 5" key="1">
    <citation type="submission" date="2024-06" db="EMBL/GenBank/DDBJ databases">
        <title>Genomic Encyclopedia of Type Strains, Phase IV (KMG-IV): sequencing the most valuable type-strain genomes for metagenomic binning, comparative biology and taxonomic classification.</title>
        <authorList>
            <person name="Goeker M."/>
        </authorList>
    </citation>
    <scope>NUCLEOTIDE SEQUENCE [LARGE SCALE GENOMIC DNA]</scope>
    <source>
        <strain evidence="4 5">DSM 21331</strain>
    </source>
</reference>
<feature type="compositionally biased region" description="Polar residues" evidence="3">
    <location>
        <begin position="60"/>
        <end position="79"/>
    </location>
</feature>
<dbReference type="RefSeq" id="WP_373320911.1">
    <property type="nucleotide sequence ID" value="NZ_BPQL01000080.1"/>
</dbReference>
<proteinExistence type="inferred from homology"/>
<dbReference type="InterPro" id="IPR007049">
    <property type="entry name" value="Carb-sel_porin_OprB"/>
</dbReference>
<dbReference type="PANTHER" id="PTHR37944">
    <property type="entry name" value="PORIN B"/>
    <property type="match status" value="1"/>
</dbReference>
<organism evidence="4 5">
    <name type="scientific">Methylobacterium goesingense</name>
    <dbReference type="NCBI Taxonomy" id="243690"/>
    <lineage>
        <taxon>Bacteria</taxon>
        <taxon>Pseudomonadati</taxon>
        <taxon>Pseudomonadota</taxon>
        <taxon>Alphaproteobacteria</taxon>
        <taxon>Hyphomicrobiales</taxon>
        <taxon>Methylobacteriaceae</taxon>
        <taxon>Methylobacterium</taxon>
    </lineage>
</organism>
<dbReference type="PANTHER" id="PTHR37944:SF1">
    <property type="entry name" value="PORIN B"/>
    <property type="match status" value="1"/>
</dbReference>
<accession>A0ABV2L5X6</accession>
<evidence type="ECO:0000313" key="5">
    <source>
        <dbReference type="Proteomes" id="UP001549145"/>
    </source>
</evidence>
<sequence length="509" mass="53531">MPQLRHALFARRPLAVAGGVLLAIGLLSGIVLAETPAETAARLAAEGRAIGSPRGAGGDPQTSVAQSVTSSRPSANLDTSIEDQLGPYGDPFGFRAFLKARGVTYSLTYIGESLGNVSGGFRQRGIYEGLLDLEIDVDLGPLLGWNGAALHTNLFQIHGAGLSPGAVGNLITISGIEALPSSRVYELWFEQKFFGDRFGLKFGQIAADTEFAVTQTGTVFVNSTFGWPNNMAVVIPSGGPIYPLAVPGVRAKIVPNANLSFQVGLFDGDPAGPVRGGADPDPQRRNRTGTNFRTSDPVLVIAEASYAYNIEPGSTGEAGTVTLGGWYHFGRFDSLRFDGAGTSLAAPSSTGIARRFRGQAGLYGLIDQTVYREPDDPNDGASVFLRVSGSPSDRSLVDVYADVGIAYKGLLPGRSDDTVGLAFGYARISPQARGLDTDTILATGLTMPRRSSEAVLEATYQAVLGPGVTLQPDFQYVFRPGGGIPNPRDAGGARIRNAAVFGLRGTIRY</sequence>
<dbReference type="Proteomes" id="UP001549145">
    <property type="component" value="Unassembled WGS sequence"/>
</dbReference>
<dbReference type="Pfam" id="PF04966">
    <property type="entry name" value="OprB"/>
    <property type="match status" value="1"/>
</dbReference>
<protein>
    <submittedName>
        <fullName evidence="4">Porin</fullName>
    </submittedName>
</protein>
<feature type="region of interest" description="Disordered" evidence="3">
    <location>
        <begin position="271"/>
        <end position="291"/>
    </location>
</feature>
<name>A0ABV2L5X6_9HYPH</name>